<evidence type="ECO:0000259" key="3">
    <source>
        <dbReference type="PROSITE" id="PS00960"/>
    </source>
</evidence>
<dbReference type="PROSITE" id="PS00960">
    <property type="entry name" value="BTG_1"/>
    <property type="match status" value="1"/>
</dbReference>
<sequence length="310" mass="34784">MKKEIQAAGVFLKNLVKKADQLNSEQVDLFVERLIVLLQEKYKGHWYPENPTKGQAFRCIRVNGHHKKDADLLLACQESGVQYCYLGLPIELTLWVDPGEVSCRYSEDTPPFTLARFIGDDDNENVLLKVRSALERVTSDYHSETSSDDDGVCISPPPENDSAFTTPPPERDSGYGTASPKNIFCARPSPDNNSISATSSPPNRRGGATTPPQNRSPPMQVDYPGPQPLAALSWRIPVRSPVEPRPYFMLNPRVRPFPPVRPHSWSRPVYRNPMWSCPARSHRGGTAAIWSSPGNERRFAGRMHLNRPLK</sequence>
<dbReference type="PRINTS" id="PR00310">
    <property type="entry name" value="ANTIPRLFBTG1"/>
</dbReference>
<feature type="region of interest" description="Disordered" evidence="2">
    <location>
        <begin position="138"/>
        <end position="226"/>
    </location>
</feature>
<dbReference type="InterPro" id="IPR033332">
    <property type="entry name" value="BTG"/>
</dbReference>
<evidence type="ECO:0000256" key="2">
    <source>
        <dbReference type="SAM" id="MobiDB-lite"/>
    </source>
</evidence>
<gene>
    <name evidence="5" type="primary">btg3</name>
</gene>
<protein>
    <submittedName>
        <fullName evidence="5">Protein BTG3 isoform X1</fullName>
    </submittedName>
</protein>
<dbReference type="GeneID" id="105909152"/>
<accession>A0A6P3W9Z3</accession>
<dbReference type="Proteomes" id="UP000515152">
    <property type="component" value="Chromosome 8"/>
</dbReference>
<dbReference type="PANTHER" id="PTHR22978">
    <property type="entry name" value="B-CELL TRANSLOCATION GENE"/>
    <property type="match status" value="1"/>
</dbReference>
<dbReference type="AlphaFoldDB" id="A0A6P3W9Z3"/>
<dbReference type="Gene3D" id="3.90.640.90">
    <property type="entry name" value="Anti-proliferative protein, N-terminal domain"/>
    <property type="match status" value="1"/>
</dbReference>
<dbReference type="Pfam" id="PF07742">
    <property type="entry name" value="BTG"/>
    <property type="match status" value="1"/>
</dbReference>
<organism evidence="4 5">
    <name type="scientific">Clupea harengus</name>
    <name type="common">Atlantic herring</name>
    <dbReference type="NCBI Taxonomy" id="7950"/>
    <lineage>
        <taxon>Eukaryota</taxon>
        <taxon>Metazoa</taxon>
        <taxon>Chordata</taxon>
        <taxon>Craniata</taxon>
        <taxon>Vertebrata</taxon>
        <taxon>Euteleostomi</taxon>
        <taxon>Actinopterygii</taxon>
        <taxon>Neopterygii</taxon>
        <taxon>Teleostei</taxon>
        <taxon>Clupei</taxon>
        <taxon>Clupeiformes</taxon>
        <taxon>Clupeoidei</taxon>
        <taxon>Clupeidae</taxon>
        <taxon>Clupea</taxon>
    </lineage>
</organism>
<dbReference type="RefSeq" id="XP_012693210.1">
    <property type="nucleotide sequence ID" value="XM_012837756.3"/>
</dbReference>
<keyword evidence="4" id="KW-1185">Reference proteome</keyword>
<dbReference type="GO" id="GO:0005737">
    <property type="term" value="C:cytoplasm"/>
    <property type="evidence" value="ECO:0007669"/>
    <property type="project" value="TreeGrafter"/>
</dbReference>
<dbReference type="FunFam" id="3.90.640.90:FF:000002">
    <property type="entry name" value="BTG anti-proliferation factor 4"/>
    <property type="match status" value="1"/>
</dbReference>
<dbReference type="InterPro" id="IPR002087">
    <property type="entry name" value="Anti_prolifrtn"/>
</dbReference>
<proteinExistence type="inferred from homology"/>
<reference evidence="5" key="1">
    <citation type="submission" date="2025-08" db="UniProtKB">
        <authorList>
            <consortium name="RefSeq"/>
        </authorList>
    </citation>
    <scope>IDENTIFICATION</scope>
</reference>
<dbReference type="InterPro" id="IPR036054">
    <property type="entry name" value="BTG-like_sf"/>
</dbReference>
<evidence type="ECO:0000256" key="1">
    <source>
        <dbReference type="ARBA" id="ARBA00007989"/>
    </source>
</evidence>
<dbReference type="OrthoDB" id="19928at2759"/>
<feature type="compositionally biased region" description="Polar residues" evidence="2">
    <location>
        <begin position="190"/>
        <end position="202"/>
    </location>
</feature>
<dbReference type="KEGG" id="char:105909152"/>
<dbReference type="PANTHER" id="PTHR22978:SF6">
    <property type="entry name" value="PROTEIN BTG3"/>
    <property type="match status" value="1"/>
</dbReference>
<dbReference type="CTD" id="10950"/>
<name>A0A6P3W9Z3_CLUHA</name>
<dbReference type="SMART" id="SM00099">
    <property type="entry name" value="btg1"/>
    <property type="match status" value="1"/>
</dbReference>
<comment type="similarity">
    <text evidence="1">Belongs to the BTG family.</text>
</comment>
<dbReference type="SUPFAM" id="SSF160696">
    <property type="entry name" value="BTG domain-like"/>
    <property type="match status" value="1"/>
</dbReference>
<evidence type="ECO:0000313" key="4">
    <source>
        <dbReference type="Proteomes" id="UP000515152"/>
    </source>
</evidence>
<evidence type="ECO:0000313" key="5">
    <source>
        <dbReference type="RefSeq" id="XP_012693210.1"/>
    </source>
</evidence>
<dbReference type="GO" id="GO:0005634">
    <property type="term" value="C:nucleus"/>
    <property type="evidence" value="ECO:0007669"/>
    <property type="project" value="TreeGrafter"/>
</dbReference>
<feature type="domain" description="Anti-proliferative protein" evidence="3">
    <location>
        <begin position="42"/>
        <end position="62"/>
    </location>
</feature>